<feature type="active site" evidence="7 8">
    <location>
        <position position="150"/>
    </location>
</feature>
<evidence type="ECO:0000256" key="1">
    <source>
        <dbReference type="ARBA" id="ARBA00004862"/>
    </source>
</evidence>
<reference evidence="10" key="1">
    <citation type="submission" date="2020-07" db="EMBL/GenBank/DDBJ databases">
        <title>Vallitalea pronyensis genome.</title>
        <authorList>
            <person name="Postec A."/>
        </authorList>
    </citation>
    <scope>NUCLEOTIDE SEQUENCE</scope>
    <source>
        <strain evidence="10">FatNI3</strain>
    </source>
</reference>
<comment type="pathway">
    <text evidence="1 7">Amino-acid biosynthesis; L-arginine biosynthesis; N(2)-acetyl-L-ornithine from L-glutamate: step 3/4.</text>
</comment>
<dbReference type="Gene3D" id="3.40.50.720">
    <property type="entry name" value="NAD(P)-binding Rossmann-like Domain"/>
    <property type="match status" value="1"/>
</dbReference>
<keyword evidence="3 7" id="KW-0028">Amino-acid biosynthesis</keyword>
<dbReference type="InterPro" id="IPR036291">
    <property type="entry name" value="NAD(P)-bd_dom_sf"/>
</dbReference>
<keyword evidence="2 7" id="KW-0055">Arginine biosynthesis</keyword>
<dbReference type="SUPFAM" id="SSF55347">
    <property type="entry name" value="Glyceraldehyde-3-phosphate dehydrogenase-like, C-terminal domain"/>
    <property type="match status" value="1"/>
</dbReference>
<dbReference type="CDD" id="cd23934">
    <property type="entry name" value="AGPR_1_C"/>
    <property type="match status" value="1"/>
</dbReference>
<evidence type="ECO:0000256" key="7">
    <source>
        <dbReference type="HAMAP-Rule" id="MF_00150"/>
    </source>
</evidence>
<keyword evidence="7" id="KW-0963">Cytoplasm</keyword>
<dbReference type="GO" id="GO:0006526">
    <property type="term" value="P:L-arginine biosynthetic process"/>
    <property type="evidence" value="ECO:0007669"/>
    <property type="project" value="UniProtKB-UniRule"/>
</dbReference>
<name>A0A8J8ML91_9FIRM</name>
<dbReference type="SUPFAM" id="SSF51735">
    <property type="entry name" value="NAD(P)-binding Rossmann-fold domains"/>
    <property type="match status" value="1"/>
</dbReference>
<dbReference type="InterPro" id="IPR058924">
    <property type="entry name" value="AGPR_dimerisation_dom"/>
</dbReference>
<keyword evidence="11" id="KW-1185">Reference proteome</keyword>
<protein>
    <recommendedName>
        <fullName evidence="7">N-acetyl-gamma-glutamyl-phosphate reductase</fullName>
        <shortName evidence="7">AGPR</shortName>
        <ecNumber evidence="7">1.2.1.38</ecNumber>
    </recommendedName>
    <alternativeName>
        <fullName evidence="7">N-acetyl-glutamate semialdehyde dehydrogenase</fullName>
        <shortName evidence="7">NAGSA dehydrogenase</shortName>
    </alternativeName>
</protein>
<dbReference type="Pfam" id="PF22698">
    <property type="entry name" value="Semialdhyde_dhC_1"/>
    <property type="match status" value="1"/>
</dbReference>
<feature type="domain" description="Semialdehyde dehydrogenase NAD-binding" evidence="9">
    <location>
        <begin position="3"/>
        <end position="142"/>
    </location>
</feature>
<evidence type="ECO:0000256" key="6">
    <source>
        <dbReference type="ARBA" id="ARBA00050557"/>
    </source>
</evidence>
<dbReference type="AlphaFoldDB" id="A0A8J8ML91"/>
<organism evidence="10 11">
    <name type="scientific">Vallitalea pronyensis</name>
    <dbReference type="NCBI Taxonomy" id="1348613"/>
    <lineage>
        <taxon>Bacteria</taxon>
        <taxon>Bacillati</taxon>
        <taxon>Bacillota</taxon>
        <taxon>Clostridia</taxon>
        <taxon>Lachnospirales</taxon>
        <taxon>Vallitaleaceae</taxon>
        <taxon>Vallitalea</taxon>
    </lineage>
</organism>
<evidence type="ECO:0000256" key="8">
    <source>
        <dbReference type="PROSITE-ProRule" id="PRU10010"/>
    </source>
</evidence>
<dbReference type="EMBL" id="CP058649">
    <property type="protein sequence ID" value="QUI23927.1"/>
    <property type="molecule type" value="Genomic_DNA"/>
</dbReference>
<evidence type="ECO:0000256" key="5">
    <source>
        <dbReference type="ARBA" id="ARBA00023002"/>
    </source>
</evidence>
<dbReference type="GO" id="GO:0051287">
    <property type="term" value="F:NAD binding"/>
    <property type="evidence" value="ECO:0007669"/>
    <property type="project" value="InterPro"/>
</dbReference>
<dbReference type="SMART" id="SM00859">
    <property type="entry name" value="Semialdhyde_dh"/>
    <property type="match status" value="1"/>
</dbReference>
<comment type="subcellular location">
    <subcellularLocation>
        <location evidence="7">Cytoplasm</location>
    </subcellularLocation>
</comment>
<gene>
    <name evidence="7" type="primary">argC</name>
    <name evidence="10" type="ORF">HZI73_17230</name>
</gene>
<dbReference type="PANTHER" id="PTHR32338">
    <property type="entry name" value="N-ACETYL-GAMMA-GLUTAMYL-PHOSPHATE REDUCTASE, CHLOROPLASTIC-RELATED-RELATED"/>
    <property type="match status" value="1"/>
</dbReference>
<dbReference type="CDD" id="cd17895">
    <property type="entry name" value="AGPR_1_N"/>
    <property type="match status" value="1"/>
</dbReference>
<dbReference type="PROSITE" id="PS01224">
    <property type="entry name" value="ARGC"/>
    <property type="match status" value="1"/>
</dbReference>
<dbReference type="InterPro" id="IPR050085">
    <property type="entry name" value="AGPR"/>
</dbReference>
<dbReference type="FunFam" id="3.30.360.10:FF:000014">
    <property type="entry name" value="N-acetyl-gamma-glutamyl-phosphate reductase"/>
    <property type="match status" value="1"/>
</dbReference>
<dbReference type="UniPathway" id="UPA00068">
    <property type="reaction ID" value="UER00108"/>
</dbReference>
<dbReference type="GO" id="GO:0003942">
    <property type="term" value="F:N-acetyl-gamma-glutamyl-phosphate reductase activity"/>
    <property type="evidence" value="ECO:0007669"/>
    <property type="project" value="UniProtKB-UniRule"/>
</dbReference>
<dbReference type="HAMAP" id="MF_00150">
    <property type="entry name" value="ArgC_type1"/>
    <property type="match status" value="1"/>
</dbReference>
<proteinExistence type="inferred from homology"/>
<keyword evidence="4 7" id="KW-0521">NADP</keyword>
<dbReference type="GO" id="GO:0070401">
    <property type="term" value="F:NADP+ binding"/>
    <property type="evidence" value="ECO:0007669"/>
    <property type="project" value="InterPro"/>
</dbReference>
<dbReference type="InterPro" id="IPR000534">
    <property type="entry name" value="Semialdehyde_DH_NAD-bd"/>
</dbReference>
<comment type="catalytic activity">
    <reaction evidence="6 7">
        <text>N-acetyl-L-glutamate 5-semialdehyde + phosphate + NADP(+) = N-acetyl-L-glutamyl 5-phosphate + NADPH + H(+)</text>
        <dbReference type="Rhea" id="RHEA:21588"/>
        <dbReference type="ChEBI" id="CHEBI:15378"/>
        <dbReference type="ChEBI" id="CHEBI:29123"/>
        <dbReference type="ChEBI" id="CHEBI:43474"/>
        <dbReference type="ChEBI" id="CHEBI:57783"/>
        <dbReference type="ChEBI" id="CHEBI:57936"/>
        <dbReference type="ChEBI" id="CHEBI:58349"/>
        <dbReference type="EC" id="1.2.1.38"/>
    </reaction>
</comment>
<dbReference type="Proteomes" id="UP000683246">
    <property type="component" value="Chromosome"/>
</dbReference>
<dbReference type="InterPro" id="IPR023013">
    <property type="entry name" value="AGPR_AS"/>
</dbReference>
<comment type="function">
    <text evidence="7">Catalyzes the NADPH-dependent reduction of N-acetyl-5-glutamyl phosphate to yield N-acetyl-L-glutamate 5-semialdehyde.</text>
</comment>
<dbReference type="Pfam" id="PF01118">
    <property type="entry name" value="Semialdhyde_dh"/>
    <property type="match status" value="1"/>
</dbReference>
<dbReference type="KEGG" id="vpy:HZI73_17230"/>
<dbReference type="EC" id="1.2.1.38" evidence="7"/>
<sequence>MIKAGIIGASGYAGQELMRLLVQHPECEIEAITSKTYKDKSFHQIYGNFMGITSKSCQALDMAHMAKEVDVLFIALPHGIASNQLTASILKDTKVIDLGADYRLKSQATYEKWYGVSHGSPDLLKQAVYGLCELNRDAIKQSTLIGNPGCYTTCSILTLAPLVKEKMIDVTSIIIDAKSGVSGAGRALHLGTHFTECNETIKAYKIAAHRHTPEIEQALSDDEQEVTLSFTPHLVPMNRGILVTAYAKLLKGYTYDDIKAVYEQYYHEEKFVRLLPQGIFPETKWVKGSNYCDINFEIDERTGRIILLGAIDNLIKGAAGQAVQNMNILFGLEEDTGINMIPAFPI</sequence>
<dbReference type="PANTHER" id="PTHR32338:SF10">
    <property type="entry name" value="N-ACETYL-GAMMA-GLUTAMYL-PHOSPHATE REDUCTASE, CHLOROPLASTIC-RELATED"/>
    <property type="match status" value="1"/>
</dbReference>
<evidence type="ECO:0000256" key="2">
    <source>
        <dbReference type="ARBA" id="ARBA00022571"/>
    </source>
</evidence>
<dbReference type="NCBIfam" id="TIGR01850">
    <property type="entry name" value="argC"/>
    <property type="match status" value="1"/>
</dbReference>
<evidence type="ECO:0000313" key="10">
    <source>
        <dbReference type="EMBL" id="QUI23927.1"/>
    </source>
</evidence>
<evidence type="ECO:0000256" key="3">
    <source>
        <dbReference type="ARBA" id="ARBA00022605"/>
    </source>
</evidence>
<keyword evidence="5 7" id="KW-0560">Oxidoreductase</keyword>
<evidence type="ECO:0000256" key="4">
    <source>
        <dbReference type="ARBA" id="ARBA00022857"/>
    </source>
</evidence>
<evidence type="ECO:0000313" key="11">
    <source>
        <dbReference type="Proteomes" id="UP000683246"/>
    </source>
</evidence>
<dbReference type="InterPro" id="IPR000706">
    <property type="entry name" value="AGPR_type-1"/>
</dbReference>
<dbReference type="Gene3D" id="3.30.360.10">
    <property type="entry name" value="Dihydrodipicolinate Reductase, domain 2"/>
    <property type="match status" value="1"/>
</dbReference>
<evidence type="ECO:0000259" key="9">
    <source>
        <dbReference type="SMART" id="SM00859"/>
    </source>
</evidence>
<accession>A0A8J8ML91</accession>
<dbReference type="RefSeq" id="WP_212694617.1">
    <property type="nucleotide sequence ID" value="NZ_CP058649.1"/>
</dbReference>
<comment type="similarity">
    <text evidence="7">Belongs to the NAGSA dehydrogenase family. Type 1 subfamily.</text>
</comment>
<dbReference type="GO" id="GO:0005737">
    <property type="term" value="C:cytoplasm"/>
    <property type="evidence" value="ECO:0007669"/>
    <property type="project" value="UniProtKB-SubCell"/>
</dbReference>